<protein>
    <submittedName>
        <fullName evidence="4">DUF4974 domain-containing protein</fullName>
    </submittedName>
</protein>
<dbReference type="GO" id="GO:0016989">
    <property type="term" value="F:sigma factor antagonist activity"/>
    <property type="evidence" value="ECO:0007669"/>
    <property type="project" value="TreeGrafter"/>
</dbReference>
<evidence type="ECO:0000259" key="2">
    <source>
        <dbReference type="Pfam" id="PF04773"/>
    </source>
</evidence>
<dbReference type="PANTHER" id="PTHR30273:SF2">
    <property type="entry name" value="PROTEIN FECR"/>
    <property type="match status" value="1"/>
</dbReference>
<evidence type="ECO:0000256" key="1">
    <source>
        <dbReference type="SAM" id="Phobius"/>
    </source>
</evidence>
<gene>
    <name evidence="4" type="ORF">F0361_01940</name>
</gene>
<keyword evidence="1" id="KW-0472">Membrane</keyword>
<dbReference type="Pfam" id="PF16344">
    <property type="entry name" value="FecR_C"/>
    <property type="match status" value="1"/>
</dbReference>
<name>A0A5B2TV30_9FLAO</name>
<dbReference type="EMBL" id="VUOE01000001">
    <property type="protein sequence ID" value="KAA2218406.1"/>
    <property type="molecule type" value="Genomic_DNA"/>
</dbReference>
<dbReference type="Gene3D" id="3.55.50.30">
    <property type="match status" value="1"/>
</dbReference>
<keyword evidence="1" id="KW-0812">Transmembrane</keyword>
<dbReference type="Gene3D" id="2.60.120.1440">
    <property type="match status" value="1"/>
</dbReference>
<feature type="domain" description="FecR protein" evidence="2">
    <location>
        <begin position="100"/>
        <end position="191"/>
    </location>
</feature>
<dbReference type="RefSeq" id="WP_154917014.1">
    <property type="nucleotide sequence ID" value="NZ_VUOE01000001.1"/>
</dbReference>
<feature type="domain" description="Protein FecR C-terminal" evidence="3">
    <location>
        <begin position="233"/>
        <end position="297"/>
    </location>
</feature>
<dbReference type="InterPro" id="IPR032508">
    <property type="entry name" value="FecR_C"/>
</dbReference>
<dbReference type="InterPro" id="IPR006860">
    <property type="entry name" value="FecR"/>
</dbReference>
<evidence type="ECO:0000313" key="4">
    <source>
        <dbReference type="EMBL" id="KAA2218406.1"/>
    </source>
</evidence>
<dbReference type="InterPro" id="IPR012373">
    <property type="entry name" value="Ferrdict_sens_TM"/>
</dbReference>
<dbReference type="PIRSF" id="PIRSF018266">
    <property type="entry name" value="FecR"/>
    <property type="match status" value="1"/>
</dbReference>
<dbReference type="Pfam" id="PF04773">
    <property type="entry name" value="FecR"/>
    <property type="match status" value="1"/>
</dbReference>
<proteinExistence type="predicted"/>
<evidence type="ECO:0000259" key="3">
    <source>
        <dbReference type="Pfam" id="PF16344"/>
    </source>
</evidence>
<organism evidence="4 5">
    <name type="scientific">Maribacter flavus</name>
    <dbReference type="NCBI Taxonomy" id="1658664"/>
    <lineage>
        <taxon>Bacteria</taxon>
        <taxon>Pseudomonadati</taxon>
        <taxon>Bacteroidota</taxon>
        <taxon>Flavobacteriia</taxon>
        <taxon>Flavobacteriales</taxon>
        <taxon>Flavobacteriaceae</taxon>
        <taxon>Maribacter</taxon>
    </lineage>
</organism>
<dbReference type="Proteomes" id="UP000323188">
    <property type="component" value="Unassembled WGS sequence"/>
</dbReference>
<dbReference type="AlphaFoldDB" id="A0A5B2TV30"/>
<dbReference type="PANTHER" id="PTHR30273">
    <property type="entry name" value="PERIPLASMIC SIGNAL SENSOR AND SIGMA FACTOR ACTIVATOR FECR-RELATED"/>
    <property type="match status" value="1"/>
</dbReference>
<evidence type="ECO:0000313" key="5">
    <source>
        <dbReference type="Proteomes" id="UP000323188"/>
    </source>
</evidence>
<comment type="caution">
    <text evidence="4">The sequence shown here is derived from an EMBL/GenBank/DDBJ whole genome shotgun (WGS) entry which is preliminary data.</text>
</comment>
<sequence length="304" mass="34405">MQENYLAKWLTNELTEAELEAFKKSEEYATYQRIAETSKELRAPEFDREKAWERLQASKESQESAKVITLSPFKAFLRVAAVIAVLLTGAYFYFNTLDETITTKLAQNRVITLPDNSEILLNAESTLSYNEKNWDSKRAIKLDGEAYFKVAKGKKFTVSTSQGTVTVLGTQFNVEDRDSYFEVTCYEGLVRVTFNGEEFQLPAGNSALAIEGTMKKSKVDVNGKPSWVNNESTFKSIPLKYVLAELQRQHNLKITLENIDENQLFTGTFSNSNLDLALKSISTPLKISFKLEGNKVLFYEESAP</sequence>
<feature type="transmembrane region" description="Helical" evidence="1">
    <location>
        <begin position="75"/>
        <end position="94"/>
    </location>
</feature>
<accession>A0A5B2TV30</accession>
<reference evidence="4 5" key="1">
    <citation type="submission" date="2019-09" db="EMBL/GenBank/DDBJ databases">
        <authorList>
            <person name="Khan S.A."/>
            <person name="Jeon C.O."/>
            <person name="Chun B.H."/>
            <person name="Jeong S.E."/>
        </authorList>
    </citation>
    <scope>NUCLEOTIDE SEQUENCE [LARGE SCALE GENOMIC DNA]</scope>
    <source>
        <strain evidence="4 5">KCTC 42508</strain>
    </source>
</reference>
<keyword evidence="1" id="KW-1133">Transmembrane helix</keyword>